<dbReference type="PANTHER" id="PTHR40274">
    <property type="entry name" value="VIRGINIAMYCIN B LYASE"/>
    <property type="match status" value="1"/>
</dbReference>
<gene>
    <name evidence="2" type="ORF">C1J01_32785</name>
</gene>
<dbReference type="InterPro" id="IPR015943">
    <property type="entry name" value="WD40/YVTN_repeat-like_dom_sf"/>
</dbReference>
<organism evidence="2 3">
    <name type="scientific">Nonomuraea aridisoli</name>
    <dbReference type="NCBI Taxonomy" id="2070368"/>
    <lineage>
        <taxon>Bacteria</taxon>
        <taxon>Bacillati</taxon>
        <taxon>Actinomycetota</taxon>
        <taxon>Actinomycetes</taxon>
        <taxon>Streptosporangiales</taxon>
        <taxon>Streptosporangiaceae</taxon>
        <taxon>Nonomuraea</taxon>
    </lineage>
</organism>
<evidence type="ECO:0000313" key="3">
    <source>
        <dbReference type="Proteomes" id="UP000249304"/>
    </source>
</evidence>
<dbReference type="SUPFAM" id="SSF69322">
    <property type="entry name" value="Tricorn protease domain 2"/>
    <property type="match status" value="1"/>
</dbReference>
<dbReference type="RefSeq" id="WP_111182853.1">
    <property type="nucleotide sequence ID" value="NZ_POUD01000186.1"/>
</dbReference>
<dbReference type="Gene3D" id="2.130.10.10">
    <property type="entry name" value="YVTN repeat-like/Quinoprotein amine dehydrogenase"/>
    <property type="match status" value="2"/>
</dbReference>
<dbReference type="InterPro" id="IPR051344">
    <property type="entry name" value="Vgb"/>
</dbReference>
<dbReference type="EMBL" id="POUD01000186">
    <property type="protein sequence ID" value="PZG12435.1"/>
    <property type="molecule type" value="Genomic_DNA"/>
</dbReference>
<feature type="chain" id="PRO_5016168559" evidence="1">
    <location>
        <begin position="24"/>
        <end position="741"/>
    </location>
</feature>
<dbReference type="Proteomes" id="UP000249304">
    <property type="component" value="Unassembled WGS sequence"/>
</dbReference>
<keyword evidence="1" id="KW-0732">Signal</keyword>
<dbReference type="PANTHER" id="PTHR40274:SF3">
    <property type="entry name" value="VIRGINIAMYCIN B LYASE"/>
    <property type="match status" value="1"/>
</dbReference>
<keyword evidence="3" id="KW-1185">Reference proteome</keyword>
<name>A0A2W2E5F0_9ACTN</name>
<feature type="signal peptide" evidence="1">
    <location>
        <begin position="1"/>
        <end position="23"/>
    </location>
</feature>
<reference evidence="2 3" key="1">
    <citation type="submission" date="2018-01" db="EMBL/GenBank/DDBJ databases">
        <title>Draft genome sequence of Nonomuraea sp. KC333.</title>
        <authorList>
            <person name="Sahin N."/>
            <person name="Saygin H."/>
            <person name="Ay H."/>
        </authorList>
    </citation>
    <scope>NUCLEOTIDE SEQUENCE [LARGE SCALE GENOMIC DNA]</scope>
    <source>
        <strain evidence="2 3">KC333</strain>
    </source>
</reference>
<proteinExistence type="predicted"/>
<comment type="caution">
    <text evidence="2">The sequence shown here is derived from an EMBL/GenBank/DDBJ whole genome shotgun (WGS) entry which is preliminary data.</text>
</comment>
<protein>
    <submittedName>
        <fullName evidence="2">Uncharacterized protein</fullName>
    </submittedName>
</protein>
<accession>A0A2W2E5F0</accession>
<evidence type="ECO:0000256" key="1">
    <source>
        <dbReference type="SAM" id="SignalP"/>
    </source>
</evidence>
<evidence type="ECO:0000313" key="2">
    <source>
        <dbReference type="EMBL" id="PZG12435.1"/>
    </source>
</evidence>
<dbReference type="OrthoDB" id="57332at2"/>
<sequence>MRRLTTILLAALLAGTAAPAALAQDEPQPPAGTVTDFGVQSTALTVFEGFFGTDTSGRPAVYSVQMGTPGVLSVVDPVTREHRHTATMADSSGAWAVTQADDGSVYTGSYPNAHVYRYDPQSEEMTDLGAPVPGQTVLYGFQPGEDGRIYGGTYPGAHAFSYSPSEGFRDLGVMYEGQQYVIDVAVDTEREVLWAAIGSAGHLVRMDLRTGEKRDIWPEELRGDPNYPADINLVGGKLFVKRTKLDGIVLDPDTGAVLARDFTMSSRGTTRVADGSYVYFTSGTALWRYDLTTDTPEPVPGPVTAGGPGVGWGFVDGRLYGLIGNYARDALSYDPATGASERFKLPFPAQPIDINNVSAGQDGKIYTNLYINGTVATLDPATGKVTELGRVAQTDGWFWHEGKMYLGTYPNGAVLEYDPTQPFRSGSNPRELFRLIGDGQNRPHAFAAAGGRLYVGTTPDYGLWGGALTVHDFATGEHEVIRAPVADQGVISLLARGGTLWGGTTINGGGGTTPKADEAKIFTFDLATGTKTSEFVPVPGADSITSIVEGPDGLLWGLADGELFVLDPDTSEVERRVDLPGGYGGVQDELHVNPDEHVYASLDGHLLRIDPLSMEVTELREDGTYRSSQDGAGNLWFRSGAKSANNAVQGGARLLRYTPPADACPGSDLSQNVMIKDVDSGVANRYRPDGCTVEDLIKDEQHTGPALVGHVAKVTAALVTAKTITPAEATKLITAARTARY</sequence>
<dbReference type="SUPFAM" id="SSF63829">
    <property type="entry name" value="Calcium-dependent phosphotriesterase"/>
    <property type="match status" value="1"/>
</dbReference>
<dbReference type="AlphaFoldDB" id="A0A2W2E5F0"/>